<evidence type="ECO:0000313" key="2">
    <source>
        <dbReference type="Proteomes" id="UP000235162"/>
    </source>
</evidence>
<dbReference type="InterPro" id="IPR036663">
    <property type="entry name" value="Fumarylacetoacetase_C_sf"/>
</dbReference>
<sequence length="245" mass="25924">MTNHQQFIVALADAIRARAPLPPFPAGVTMDEAYRMLPAAAARVCDSGTRGLKAGLTNPELQALFGLDEALIGLLYDWGECPNGVALPFREHARIECELAVVLSAEGAPVALAPAIEIVHLNFAAPEDFTPANLVMSSLGADSYICGSPIPWGELDQSVIRSTAIRLERDGELLQLANAGDSLNGPERAVDWCVNEARKRSLEIADGTTLLTGTCGDALPGLPGNYKADFGELGTLRFTIETPAG</sequence>
<dbReference type="KEGG" id="hja:BST95_10565"/>
<dbReference type="GO" id="GO:0005737">
    <property type="term" value="C:cytoplasm"/>
    <property type="evidence" value="ECO:0007669"/>
    <property type="project" value="TreeGrafter"/>
</dbReference>
<dbReference type="PANTHER" id="PTHR30143:SF0">
    <property type="entry name" value="2-KETO-4-PENTENOATE HYDRATASE"/>
    <property type="match status" value="1"/>
</dbReference>
<dbReference type="EMBL" id="PKUR01000002">
    <property type="protein sequence ID" value="PLW86638.1"/>
    <property type="molecule type" value="Genomic_DNA"/>
</dbReference>
<dbReference type="Gene3D" id="3.90.850.10">
    <property type="entry name" value="Fumarylacetoacetase-like, C-terminal domain"/>
    <property type="match status" value="1"/>
</dbReference>
<evidence type="ECO:0000313" key="1">
    <source>
        <dbReference type="EMBL" id="PLW86638.1"/>
    </source>
</evidence>
<proteinExistence type="predicted"/>
<accession>A0AAP8MF32</accession>
<dbReference type="InterPro" id="IPR050772">
    <property type="entry name" value="Hydratase-Decarb/MhpD_sf"/>
</dbReference>
<keyword evidence="2" id="KW-1185">Reference proteome</keyword>
<protein>
    <recommendedName>
        <fullName evidence="3">2-keto-4-pentenoate hydratase</fullName>
    </recommendedName>
</protein>
<dbReference type="GO" id="GO:0008684">
    <property type="term" value="F:2-oxopent-4-enoate hydratase activity"/>
    <property type="evidence" value="ECO:0007669"/>
    <property type="project" value="TreeGrafter"/>
</dbReference>
<evidence type="ECO:0008006" key="3">
    <source>
        <dbReference type="Google" id="ProtNLM"/>
    </source>
</evidence>
<reference evidence="1 2" key="1">
    <citation type="submission" date="2018-01" db="EMBL/GenBank/DDBJ databases">
        <title>The draft genome sequence of Halioglobus japonicus S1-36.</title>
        <authorList>
            <person name="Du Z.-J."/>
            <person name="Shi M.-J."/>
        </authorList>
    </citation>
    <scope>NUCLEOTIDE SEQUENCE [LARGE SCALE GENOMIC DNA]</scope>
    <source>
        <strain evidence="1 2">S1-36</strain>
    </source>
</reference>
<name>A0AAP8MF32_9GAMM</name>
<gene>
    <name evidence="1" type="ORF">C0029_09595</name>
</gene>
<dbReference type="PANTHER" id="PTHR30143">
    <property type="entry name" value="ACID HYDRATASE"/>
    <property type="match status" value="1"/>
</dbReference>
<dbReference type="RefSeq" id="WP_084199333.1">
    <property type="nucleotide sequence ID" value="NZ_BMYL01000002.1"/>
</dbReference>
<dbReference type="SUPFAM" id="SSF56529">
    <property type="entry name" value="FAH"/>
    <property type="match status" value="1"/>
</dbReference>
<dbReference type="Proteomes" id="UP000235162">
    <property type="component" value="Unassembled WGS sequence"/>
</dbReference>
<dbReference type="AlphaFoldDB" id="A0AAP8MF32"/>
<organism evidence="1 2">
    <name type="scientific">Halioglobus japonicus</name>
    <dbReference type="NCBI Taxonomy" id="930805"/>
    <lineage>
        <taxon>Bacteria</taxon>
        <taxon>Pseudomonadati</taxon>
        <taxon>Pseudomonadota</taxon>
        <taxon>Gammaproteobacteria</taxon>
        <taxon>Cellvibrionales</taxon>
        <taxon>Halieaceae</taxon>
        <taxon>Halioglobus</taxon>
    </lineage>
</organism>
<comment type="caution">
    <text evidence="1">The sequence shown here is derived from an EMBL/GenBank/DDBJ whole genome shotgun (WGS) entry which is preliminary data.</text>
</comment>